<dbReference type="CDD" id="cd20686">
    <property type="entry name" value="CdiA-CT_Ec-like"/>
    <property type="match status" value="1"/>
</dbReference>
<comment type="caution">
    <text evidence="2">The sequence shown here is derived from an EMBL/GenBank/DDBJ whole genome shotgun (WGS) entry which is preliminary data.</text>
</comment>
<name>A0A927UDY3_9FIRM</name>
<dbReference type="Pfam" id="PF14436">
    <property type="entry name" value="EndoU_bacteria"/>
    <property type="match status" value="1"/>
</dbReference>
<dbReference type="EMBL" id="SVER01000030">
    <property type="protein sequence ID" value="MBE5920348.1"/>
    <property type="molecule type" value="Genomic_DNA"/>
</dbReference>
<dbReference type="InterPro" id="IPR029501">
    <property type="entry name" value="EndoU_bac"/>
</dbReference>
<feature type="domain" description="Bacterial EndoU nuclease" evidence="1">
    <location>
        <begin position="363"/>
        <end position="483"/>
    </location>
</feature>
<organism evidence="2 3">
    <name type="scientific">Pseudobutyrivibrio ruminis</name>
    <dbReference type="NCBI Taxonomy" id="46206"/>
    <lineage>
        <taxon>Bacteria</taxon>
        <taxon>Bacillati</taxon>
        <taxon>Bacillota</taxon>
        <taxon>Clostridia</taxon>
        <taxon>Lachnospirales</taxon>
        <taxon>Lachnospiraceae</taxon>
        <taxon>Pseudobutyrivibrio</taxon>
    </lineage>
</organism>
<sequence>MGQHRDLKINYDSLKAIQAIVKKYKDALEDLQESTNTFADVIKAQEGDAFKELETEFEEDISVDYSSLISILGDVDTNIGNYMTDMTSYITPEDSSVICRVDRNDIWWNLQQIQGIPYGYLNSYPGVPSHWYMDEWVNPFADDADEVRARNAENQRKRERNYDKLNDFFNNSLKNTAQELWNETESIKSIYDNYVVSYENTDDTYSVKMNSIYYSIASLLDLLKDEVDTRIDFLRGFATGFVDLLKGLKAPLEIALAINPAIPLPPGVRAELLIDGTNEIYQGVKVFINDPENTIGAMFQGMFDTGDEEGTAFCVGYATEKVVEVIVAKKVADAMAGPKVTQSKRIPVPGDEDFVGPLADPEHHLIYGDGIGPKKRGVLGAHNQRYFYETLKNTGYSLDDLLVGEPIEHPTIKGIYSQEYRIPKYDAKGSFIGFKDIDYPKTIYDPNIISDSQMIQWGKEAIRNGVKSPSGNIVGRASNGLQFVCNPFGEFQIRYYPTIK</sequence>
<evidence type="ECO:0000313" key="2">
    <source>
        <dbReference type="EMBL" id="MBE5920348.1"/>
    </source>
</evidence>
<accession>A0A927UDY3</accession>
<protein>
    <recommendedName>
        <fullName evidence="1">Bacterial EndoU nuclease domain-containing protein</fullName>
    </recommendedName>
</protein>
<evidence type="ECO:0000259" key="1">
    <source>
        <dbReference type="Pfam" id="PF14436"/>
    </source>
</evidence>
<gene>
    <name evidence="2" type="ORF">E7272_10975</name>
</gene>
<reference evidence="2" key="1">
    <citation type="submission" date="2019-04" db="EMBL/GenBank/DDBJ databases">
        <title>Evolution of Biomass-Degrading Anaerobic Consortia Revealed by Metagenomics.</title>
        <authorList>
            <person name="Peng X."/>
        </authorList>
    </citation>
    <scope>NUCLEOTIDE SEQUENCE</scope>
    <source>
        <strain evidence="2">SIG311</strain>
    </source>
</reference>
<proteinExistence type="predicted"/>
<dbReference type="Proteomes" id="UP000766246">
    <property type="component" value="Unassembled WGS sequence"/>
</dbReference>
<dbReference type="AlphaFoldDB" id="A0A927UDY3"/>
<evidence type="ECO:0000313" key="3">
    <source>
        <dbReference type="Proteomes" id="UP000766246"/>
    </source>
</evidence>